<reference evidence="3" key="1">
    <citation type="submission" date="2021-07" db="EMBL/GenBank/DDBJ databases">
        <authorList>
            <person name="Durling M."/>
        </authorList>
    </citation>
    <scope>NUCLEOTIDE SEQUENCE</scope>
</reference>
<dbReference type="Proteomes" id="UP000701801">
    <property type="component" value="Unassembled WGS sequence"/>
</dbReference>
<evidence type="ECO:0000256" key="2">
    <source>
        <dbReference type="SAM" id="SignalP"/>
    </source>
</evidence>
<evidence type="ECO:0000313" key="3">
    <source>
        <dbReference type="EMBL" id="CAG8974338.1"/>
    </source>
</evidence>
<keyword evidence="2" id="KW-0732">Signal</keyword>
<feature type="compositionally biased region" description="Low complexity" evidence="1">
    <location>
        <begin position="159"/>
        <end position="168"/>
    </location>
</feature>
<protein>
    <submittedName>
        <fullName evidence="3">Uncharacterized protein</fullName>
    </submittedName>
</protein>
<feature type="chain" id="PRO_5040272979" evidence="2">
    <location>
        <begin position="23"/>
        <end position="187"/>
    </location>
</feature>
<gene>
    <name evidence="3" type="ORF">HYALB_00006186</name>
</gene>
<feature type="region of interest" description="Disordered" evidence="1">
    <location>
        <begin position="159"/>
        <end position="187"/>
    </location>
</feature>
<feature type="signal peptide" evidence="2">
    <location>
        <begin position="1"/>
        <end position="22"/>
    </location>
</feature>
<comment type="caution">
    <text evidence="3">The sequence shown here is derived from an EMBL/GenBank/DDBJ whole genome shotgun (WGS) entry which is preliminary data.</text>
</comment>
<proteinExistence type="predicted"/>
<feature type="compositionally biased region" description="Basic residues" evidence="1">
    <location>
        <begin position="177"/>
        <end position="187"/>
    </location>
</feature>
<organism evidence="3 4">
    <name type="scientific">Hymenoscyphus albidus</name>
    <dbReference type="NCBI Taxonomy" id="595503"/>
    <lineage>
        <taxon>Eukaryota</taxon>
        <taxon>Fungi</taxon>
        <taxon>Dikarya</taxon>
        <taxon>Ascomycota</taxon>
        <taxon>Pezizomycotina</taxon>
        <taxon>Leotiomycetes</taxon>
        <taxon>Helotiales</taxon>
        <taxon>Helotiaceae</taxon>
        <taxon>Hymenoscyphus</taxon>
    </lineage>
</organism>
<name>A0A9N9PTA0_9HELO</name>
<keyword evidence="4" id="KW-1185">Reference proteome</keyword>
<dbReference type="AlphaFoldDB" id="A0A9N9PTA0"/>
<sequence length="187" mass="20187">MQFLTLPIRILILSATFSAAAALPTQPNAIALQGREPSEFGLQWQEGPGRVHRARSLLDQVSPVAAFAVEARNANAGERAASEVLNRRIVWPGFLGGGSRGVARKQAKAEKKDQKAGEAEIREIQAYESYLASSKSQKESAYKWSLVMEERATELRQKATAAKASAAKAAKKETQRAAKKAAKAARA</sequence>
<evidence type="ECO:0000256" key="1">
    <source>
        <dbReference type="SAM" id="MobiDB-lite"/>
    </source>
</evidence>
<accession>A0A9N9PTA0</accession>
<dbReference type="EMBL" id="CAJVRM010000100">
    <property type="protein sequence ID" value="CAG8974338.1"/>
    <property type="molecule type" value="Genomic_DNA"/>
</dbReference>
<evidence type="ECO:0000313" key="4">
    <source>
        <dbReference type="Proteomes" id="UP000701801"/>
    </source>
</evidence>
<dbReference type="OrthoDB" id="10466174at2759"/>